<feature type="transmembrane region" description="Helical" evidence="1">
    <location>
        <begin position="153"/>
        <end position="171"/>
    </location>
</feature>
<feature type="transmembrane region" description="Helical" evidence="1">
    <location>
        <begin position="124"/>
        <end position="147"/>
    </location>
</feature>
<reference evidence="2" key="1">
    <citation type="submission" date="2024-02" db="EMBL/GenBank/DDBJ databases">
        <title>Genome sequences of strain Gemmobacter sp. JM10B15.</title>
        <authorList>
            <person name="Zhang M."/>
        </authorList>
    </citation>
    <scope>NUCLEOTIDE SEQUENCE</scope>
    <source>
        <strain evidence="2">JM10B15</strain>
    </source>
</reference>
<evidence type="ECO:0000313" key="2">
    <source>
        <dbReference type="EMBL" id="MEH7826557.1"/>
    </source>
</evidence>
<keyword evidence="1" id="KW-1133">Transmembrane helix</keyword>
<sequence length="449" mass="47436">MALAPMVAGPILREKVQEVTMVSVWQWNLRQFTRRIWVPIAIYAGLGVATALVTLAVKPFLPATLPARIGADAVSTILQIMASSMLSVTTFSLSIMTGAFGAAASGATPRATELLKQDGVTQSVLATFTGAFLFSLSGLIGLQTGIYEEAGRLVLFVVTLVVLAAVIWQLVRWIGHLADFGRLADTIARVERAAASSLSDRMARPFLGGRRLSDTAEAEAMRGQPVMPDGCGYLQMIDVAGLQQVASAAGVTLAIAALPGSFLHPAAPLLRILPPGRADAETEAALRRHFVIAPTRNFAQDPRFGILALTEIASRALSPAVNDPGTAIDILTRQMRLLALWQGRAEAPVDYPALLVPPLRLSDLMTDAFAAIARDGAGLIEVQIRLHKTLAGLADLDPAIFLAEARRLSARALAQAEAAPLLEEDKAVLRALAADIAARPEGGATARSA</sequence>
<dbReference type="Pfam" id="PF10011">
    <property type="entry name" value="DUF2254"/>
    <property type="match status" value="1"/>
</dbReference>
<feature type="transmembrane region" description="Helical" evidence="1">
    <location>
        <begin position="77"/>
        <end position="103"/>
    </location>
</feature>
<proteinExistence type="predicted"/>
<keyword evidence="3" id="KW-1185">Reference proteome</keyword>
<comment type="caution">
    <text evidence="2">The sequence shown here is derived from an EMBL/GenBank/DDBJ whole genome shotgun (WGS) entry which is preliminary data.</text>
</comment>
<keyword evidence="1" id="KW-0812">Transmembrane</keyword>
<name>A0ABU8BPD3_9RHOB</name>
<organism evidence="2 3">
    <name type="scientific">Gemmobacter denitrificans</name>
    <dbReference type="NCBI Taxonomy" id="3123040"/>
    <lineage>
        <taxon>Bacteria</taxon>
        <taxon>Pseudomonadati</taxon>
        <taxon>Pseudomonadota</taxon>
        <taxon>Alphaproteobacteria</taxon>
        <taxon>Rhodobacterales</taxon>
        <taxon>Paracoccaceae</taxon>
        <taxon>Gemmobacter</taxon>
    </lineage>
</organism>
<evidence type="ECO:0000313" key="3">
    <source>
        <dbReference type="Proteomes" id="UP001431963"/>
    </source>
</evidence>
<protein>
    <submittedName>
        <fullName evidence="2">DUF2254 domain-containing protein</fullName>
    </submittedName>
</protein>
<dbReference type="Proteomes" id="UP001431963">
    <property type="component" value="Unassembled WGS sequence"/>
</dbReference>
<dbReference type="EMBL" id="JBALHR010000001">
    <property type="protein sequence ID" value="MEH7826557.1"/>
    <property type="molecule type" value="Genomic_DNA"/>
</dbReference>
<evidence type="ECO:0000256" key="1">
    <source>
        <dbReference type="SAM" id="Phobius"/>
    </source>
</evidence>
<gene>
    <name evidence="2" type="ORF">V6590_00190</name>
</gene>
<accession>A0ABU8BPD3</accession>
<feature type="transmembrane region" description="Helical" evidence="1">
    <location>
        <begin position="36"/>
        <end position="57"/>
    </location>
</feature>
<dbReference type="InterPro" id="IPR018723">
    <property type="entry name" value="DUF2254_membrane"/>
</dbReference>
<dbReference type="RefSeq" id="WP_335417734.1">
    <property type="nucleotide sequence ID" value="NZ_JBALHR010000001.1"/>
</dbReference>
<keyword evidence="1" id="KW-0472">Membrane</keyword>